<keyword evidence="3" id="KW-1185">Reference proteome</keyword>
<name>A0AAD4VDS5_PRUDU</name>
<reference evidence="2 3" key="1">
    <citation type="journal article" date="2022" name="G3 (Bethesda)">
        <title>Whole-genome sequence and methylome profiling of the almond [Prunus dulcis (Mill.) D.A. Webb] cultivar 'Nonpareil'.</title>
        <authorList>
            <person name="D'Amico-Willman K.M."/>
            <person name="Ouma W.Z."/>
            <person name="Meulia T."/>
            <person name="Sideli G.M."/>
            <person name="Gradziel T.M."/>
            <person name="Fresnedo-Ramirez J."/>
        </authorList>
    </citation>
    <scope>NUCLEOTIDE SEQUENCE [LARGE SCALE GENOMIC DNA]</scope>
    <source>
        <strain evidence="2">Clone GOH B32 T37-40</strain>
    </source>
</reference>
<dbReference type="AlphaFoldDB" id="A0AAD4VDS5"/>
<proteinExistence type="predicted"/>
<gene>
    <name evidence="2" type="ORF">L3X38_032237</name>
</gene>
<sequence>MTDIRFIRMVSFGIFIELRSLGLFLGNMVLSYEAPSRAISGNFFKAERFSTSFHHRSNKMSDSESPFDSEPNVFDEESSGGQRDFCRVALSFNSADNEEVEVKVIVIDERIKIVPSFSKGKILPMDRVVPLAAILCGDACTSKS</sequence>
<organism evidence="2 3">
    <name type="scientific">Prunus dulcis</name>
    <name type="common">Almond</name>
    <name type="synonym">Amygdalus dulcis</name>
    <dbReference type="NCBI Taxonomy" id="3755"/>
    <lineage>
        <taxon>Eukaryota</taxon>
        <taxon>Viridiplantae</taxon>
        <taxon>Streptophyta</taxon>
        <taxon>Embryophyta</taxon>
        <taxon>Tracheophyta</taxon>
        <taxon>Spermatophyta</taxon>
        <taxon>Magnoliopsida</taxon>
        <taxon>eudicotyledons</taxon>
        <taxon>Gunneridae</taxon>
        <taxon>Pentapetalae</taxon>
        <taxon>rosids</taxon>
        <taxon>fabids</taxon>
        <taxon>Rosales</taxon>
        <taxon>Rosaceae</taxon>
        <taxon>Amygdaloideae</taxon>
        <taxon>Amygdaleae</taxon>
        <taxon>Prunus</taxon>
    </lineage>
</organism>
<evidence type="ECO:0000256" key="1">
    <source>
        <dbReference type="SAM" id="MobiDB-lite"/>
    </source>
</evidence>
<comment type="caution">
    <text evidence="2">The sequence shown here is derived from an EMBL/GenBank/DDBJ whole genome shotgun (WGS) entry which is preliminary data.</text>
</comment>
<feature type="region of interest" description="Disordered" evidence="1">
    <location>
        <begin position="56"/>
        <end position="80"/>
    </location>
</feature>
<protein>
    <submittedName>
        <fullName evidence="2">Uncharacterized protein</fullName>
    </submittedName>
</protein>
<evidence type="ECO:0000313" key="3">
    <source>
        <dbReference type="Proteomes" id="UP001054821"/>
    </source>
</evidence>
<evidence type="ECO:0000313" key="2">
    <source>
        <dbReference type="EMBL" id="KAI5323165.1"/>
    </source>
</evidence>
<dbReference type="Proteomes" id="UP001054821">
    <property type="component" value="Chromosome 6"/>
</dbReference>
<accession>A0AAD4VDS5</accession>
<dbReference type="EMBL" id="JAJFAZ020000006">
    <property type="protein sequence ID" value="KAI5323165.1"/>
    <property type="molecule type" value="Genomic_DNA"/>
</dbReference>